<dbReference type="PANTHER" id="PTHR42988">
    <property type="entry name" value="PHOSPHOHYDROLASE"/>
    <property type="match status" value="1"/>
</dbReference>
<evidence type="ECO:0000256" key="2">
    <source>
        <dbReference type="ARBA" id="ARBA00022801"/>
    </source>
</evidence>
<evidence type="ECO:0000256" key="1">
    <source>
        <dbReference type="ARBA" id="ARBA00022723"/>
    </source>
</evidence>
<dbReference type="KEGG" id="parq:DSM112329_01430"/>
<evidence type="ECO:0000256" key="4">
    <source>
        <dbReference type="ARBA" id="ARBA00025742"/>
    </source>
</evidence>
<dbReference type="AlphaFoldDB" id="A0AAU7ASH7"/>
<keyword evidence="3" id="KW-0408">Iron</keyword>
<protein>
    <submittedName>
        <fullName evidence="6">3',5'-cyclic adenosine monophosphate phosphodiesterase CpdA</fullName>
        <ecNumber evidence="6">3.1.4.53</ecNumber>
    </submittedName>
</protein>
<dbReference type="SUPFAM" id="SSF56300">
    <property type="entry name" value="Metallo-dependent phosphatases"/>
    <property type="match status" value="1"/>
</dbReference>
<dbReference type="EMBL" id="CP114014">
    <property type="protein sequence ID" value="XAY04595.1"/>
    <property type="molecule type" value="Genomic_DNA"/>
</dbReference>
<gene>
    <name evidence="6" type="primary">cpdA_3</name>
    <name evidence="6" type="ORF">DSM112329_01430</name>
</gene>
<dbReference type="InterPro" id="IPR004843">
    <property type="entry name" value="Calcineurin-like_PHP"/>
</dbReference>
<proteinExistence type="inferred from homology"/>
<feature type="domain" description="Calcineurin-like phosphoesterase" evidence="5">
    <location>
        <begin position="1"/>
        <end position="199"/>
    </location>
</feature>
<keyword evidence="1" id="KW-0479">Metal-binding</keyword>
<evidence type="ECO:0000256" key="3">
    <source>
        <dbReference type="ARBA" id="ARBA00023004"/>
    </source>
</evidence>
<keyword evidence="2 6" id="KW-0378">Hydrolase</keyword>
<organism evidence="6">
    <name type="scientific">Paraconexibacter sp. AEG42_29</name>
    <dbReference type="NCBI Taxonomy" id="2997339"/>
    <lineage>
        <taxon>Bacteria</taxon>
        <taxon>Bacillati</taxon>
        <taxon>Actinomycetota</taxon>
        <taxon>Thermoleophilia</taxon>
        <taxon>Solirubrobacterales</taxon>
        <taxon>Paraconexibacteraceae</taxon>
        <taxon>Paraconexibacter</taxon>
    </lineage>
</organism>
<dbReference type="EC" id="3.1.4.53" evidence="6"/>
<dbReference type="Pfam" id="PF00149">
    <property type="entry name" value="Metallophos"/>
    <property type="match status" value="1"/>
</dbReference>
<evidence type="ECO:0000313" key="6">
    <source>
        <dbReference type="EMBL" id="XAY04595.1"/>
    </source>
</evidence>
<dbReference type="RefSeq" id="WP_354701123.1">
    <property type="nucleotide sequence ID" value="NZ_CP114014.1"/>
</dbReference>
<name>A0AAU7ASH7_9ACTN</name>
<comment type="similarity">
    <text evidence="4">Belongs to the cyclic nucleotide phosphodiesterase class-III family.</text>
</comment>
<evidence type="ECO:0000259" key="5">
    <source>
        <dbReference type="Pfam" id="PF00149"/>
    </source>
</evidence>
<accession>A0AAU7ASH7</accession>
<dbReference type="PANTHER" id="PTHR42988:SF2">
    <property type="entry name" value="CYCLIC NUCLEOTIDE PHOSPHODIESTERASE CBUA0032-RELATED"/>
    <property type="match status" value="1"/>
</dbReference>
<reference evidence="6" key="1">
    <citation type="submission" date="2022-12" db="EMBL/GenBank/DDBJ databases">
        <title>Paraconexibacter alkalitolerans sp. nov. and Baekduia alba sp. nov., isolated from soil and emended description of the genera Paraconexibacter (Chun et al., 2020) and Baekduia (An et al., 2020).</title>
        <authorList>
            <person name="Vieira S."/>
            <person name="Huber K.J."/>
            <person name="Geppert A."/>
            <person name="Wolf J."/>
            <person name="Neumann-Schaal M."/>
            <person name="Muesken M."/>
            <person name="Overmann J."/>
        </authorList>
    </citation>
    <scope>NUCLEOTIDE SEQUENCE</scope>
    <source>
        <strain evidence="6">AEG42_29</strain>
    </source>
</reference>
<dbReference type="Gene3D" id="3.60.21.10">
    <property type="match status" value="1"/>
</dbReference>
<dbReference type="GO" id="GO:0046872">
    <property type="term" value="F:metal ion binding"/>
    <property type="evidence" value="ECO:0007669"/>
    <property type="project" value="UniProtKB-KW"/>
</dbReference>
<sequence length="259" mass="26577">MAIVQLTDLHIGAPDGDPPGDLAAALTAVGELRGDARPAAVLVSGDLVNDGTAAQYAEVRALLDVVDVPLHVLPGNHDDRAGLRSAFPLDVAPEDSGGDPTAPYRYAVGCGDIRLVACDTVIPGSPDGSFDAAQQAWLDEVLGQDTVTPTLVAMHHPPIPVGLPVLDPMALPPADRAGLGAVLARHPQVARVVCGHVHLPAAGTVGGVGVLSAPSTWRLQFRLDLAVPELRVTDGPAGLAVHALLEGQIVSFVRTVDAL</sequence>
<dbReference type="GO" id="GO:0004115">
    <property type="term" value="F:3',5'-cyclic-AMP phosphodiesterase activity"/>
    <property type="evidence" value="ECO:0007669"/>
    <property type="project" value="UniProtKB-EC"/>
</dbReference>
<dbReference type="InterPro" id="IPR029052">
    <property type="entry name" value="Metallo-depent_PP-like"/>
</dbReference>
<dbReference type="InterPro" id="IPR050884">
    <property type="entry name" value="CNP_phosphodiesterase-III"/>
</dbReference>